<dbReference type="SUPFAM" id="SSF50129">
    <property type="entry name" value="GroES-like"/>
    <property type="match status" value="1"/>
</dbReference>
<dbReference type="SMART" id="SM00829">
    <property type="entry name" value="PKS_ER"/>
    <property type="match status" value="1"/>
</dbReference>
<organism evidence="2 3">
    <name type="scientific">Nitrococcus mobilis Nb-231</name>
    <dbReference type="NCBI Taxonomy" id="314278"/>
    <lineage>
        <taxon>Bacteria</taxon>
        <taxon>Pseudomonadati</taxon>
        <taxon>Pseudomonadota</taxon>
        <taxon>Gammaproteobacteria</taxon>
        <taxon>Chromatiales</taxon>
        <taxon>Ectothiorhodospiraceae</taxon>
        <taxon>Nitrococcus</taxon>
    </lineage>
</organism>
<dbReference type="Proteomes" id="UP000003374">
    <property type="component" value="Unassembled WGS sequence"/>
</dbReference>
<dbReference type="Gene3D" id="3.40.50.720">
    <property type="entry name" value="NAD(P)-binding Rossmann-like Domain"/>
    <property type="match status" value="1"/>
</dbReference>
<feature type="domain" description="Enoyl reductase (ER)" evidence="1">
    <location>
        <begin position="21"/>
        <end position="329"/>
    </location>
</feature>
<name>A4BPZ1_9GAMM</name>
<dbReference type="STRING" id="314278.NB231_04535"/>
<dbReference type="InterPro" id="IPR036291">
    <property type="entry name" value="NAD(P)-bd_dom_sf"/>
</dbReference>
<comment type="caution">
    <text evidence="2">The sequence shown here is derived from an EMBL/GenBank/DDBJ whole genome shotgun (WGS) entry which is preliminary data.</text>
</comment>
<protein>
    <submittedName>
        <fullName evidence="2">Oxidoreductase</fullName>
    </submittedName>
</protein>
<dbReference type="CDD" id="cd05280">
    <property type="entry name" value="MDR_yhdh_yhfp"/>
    <property type="match status" value="1"/>
</dbReference>
<dbReference type="Gene3D" id="3.90.180.10">
    <property type="entry name" value="Medium-chain alcohol dehydrogenases, catalytic domain"/>
    <property type="match status" value="1"/>
</dbReference>
<dbReference type="AlphaFoldDB" id="A4BPZ1"/>
<proteinExistence type="predicted"/>
<evidence type="ECO:0000313" key="3">
    <source>
        <dbReference type="Proteomes" id="UP000003374"/>
    </source>
</evidence>
<keyword evidence="3" id="KW-1185">Reference proteome</keyword>
<dbReference type="InterPro" id="IPR020843">
    <property type="entry name" value="ER"/>
</dbReference>
<evidence type="ECO:0000259" key="1">
    <source>
        <dbReference type="SMART" id="SM00829"/>
    </source>
</evidence>
<dbReference type="HOGENOM" id="CLU_026673_26_3_6"/>
<accession>A4BPZ1</accession>
<dbReference type="PANTHER" id="PTHR43677:SF1">
    <property type="entry name" value="ACRYLYL-COA REDUCTASE ACUI-RELATED"/>
    <property type="match status" value="1"/>
</dbReference>
<dbReference type="InterPro" id="IPR013154">
    <property type="entry name" value="ADH-like_N"/>
</dbReference>
<dbReference type="PANTHER" id="PTHR43677">
    <property type="entry name" value="SHORT-CHAIN DEHYDROGENASE/REDUCTASE"/>
    <property type="match status" value="1"/>
</dbReference>
<dbReference type="InterPro" id="IPR051397">
    <property type="entry name" value="Zn-ADH-like_protein"/>
</dbReference>
<dbReference type="eggNOG" id="COG0604">
    <property type="taxonomic scope" value="Bacteria"/>
</dbReference>
<dbReference type="OrthoDB" id="9782155at2"/>
<sequence length="333" mass="35721">MSNKRFRAYRVERGAQEQYTRGIQTLSIDDLPAGDVLVRVHYSSLNYKDALSASGAKGITRDYPHTPGIDCAGIVEESTSSNWQVGDEVIVTGYDLGMNTAGGFAGYVRVPAEWVLRCPKGLTLRQAMICGTAGFTAALCIQALEERGVHPGGGEVLVTGASGGVGSVAVSLLNVRGYRVVAATGKRDAMDWLRGLGADEVIPREALIDHSARPLLKARWMAAVDTVGGEILATTLKAMVYQGAVSCCGMVASAELHTTVFPFILRAVSLLGVDSQNAPRKLRELIWAKLAGDWQGERFEAIATEITLDQVGEHLERLLSGQVRGRILLNPRA</sequence>
<evidence type="ECO:0000313" key="2">
    <source>
        <dbReference type="EMBL" id="EAR22146.1"/>
    </source>
</evidence>
<dbReference type="NCBIfam" id="TIGR02823">
    <property type="entry name" value="oxido_YhdH"/>
    <property type="match status" value="1"/>
</dbReference>
<dbReference type="GO" id="GO:0043957">
    <property type="term" value="F:acryloyl-CoA reductase (NADPH) activity"/>
    <property type="evidence" value="ECO:0007669"/>
    <property type="project" value="TreeGrafter"/>
</dbReference>
<dbReference type="RefSeq" id="WP_005000105.1">
    <property type="nucleotide sequence ID" value="NZ_CH672427.1"/>
</dbReference>
<reference evidence="2 3" key="1">
    <citation type="submission" date="2006-02" db="EMBL/GenBank/DDBJ databases">
        <authorList>
            <person name="Waterbury J."/>
            <person name="Ferriera S."/>
            <person name="Johnson J."/>
            <person name="Kravitz S."/>
            <person name="Halpern A."/>
            <person name="Remington K."/>
            <person name="Beeson K."/>
            <person name="Tran B."/>
            <person name="Rogers Y.-H."/>
            <person name="Friedman R."/>
            <person name="Venter J.C."/>
        </authorList>
    </citation>
    <scope>NUCLEOTIDE SEQUENCE [LARGE SCALE GENOMIC DNA]</scope>
    <source>
        <strain evidence="2 3">Nb-231</strain>
    </source>
</reference>
<dbReference type="Pfam" id="PF08240">
    <property type="entry name" value="ADH_N"/>
    <property type="match status" value="1"/>
</dbReference>
<dbReference type="EMBL" id="AAOF01000004">
    <property type="protein sequence ID" value="EAR22146.1"/>
    <property type="molecule type" value="Genomic_DNA"/>
</dbReference>
<dbReference type="SUPFAM" id="SSF51735">
    <property type="entry name" value="NAD(P)-binding Rossmann-fold domains"/>
    <property type="match status" value="1"/>
</dbReference>
<dbReference type="Pfam" id="PF00107">
    <property type="entry name" value="ADH_zinc_N"/>
    <property type="match status" value="1"/>
</dbReference>
<dbReference type="InterPro" id="IPR014188">
    <property type="entry name" value="Acrylyl-CoA_reductase_AcuI"/>
</dbReference>
<gene>
    <name evidence="2" type="ORF">NB231_04535</name>
</gene>
<dbReference type="InterPro" id="IPR011032">
    <property type="entry name" value="GroES-like_sf"/>
</dbReference>
<dbReference type="InterPro" id="IPR013149">
    <property type="entry name" value="ADH-like_C"/>
</dbReference>